<evidence type="ECO:0000256" key="1">
    <source>
        <dbReference type="ARBA" id="ARBA00001165"/>
    </source>
</evidence>
<keyword evidence="6 7" id="KW-0413">Isomerase</keyword>
<evidence type="ECO:0000313" key="9">
    <source>
        <dbReference type="Proteomes" id="UP000241639"/>
    </source>
</evidence>
<comment type="catalytic activity">
    <reaction evidence="7">
        <text>aldehydo-D-galacturonate = keto-D-tagaturonate</text>
        <dbReference type="Rhea" id="RHEA:27702"/>
        <dbReference type="ChEBI" id="CHEBI:12952"/>
        <dbReference type="ChEBI" id="CHEBI:17886"/>
    </reaction>
</comment>
<dbReference type="OrthoDB" id="9766564at2"/>
<evidence type="ECO:0000256" key="2">
    <source>
        <dbReference type="ARBA" id="ARBA00004892"/>
    </source>
</evidence>
<dbReference type="PANTHER" id="PTHR30068">
    <property type="entry name" value="URONATE ISOMERASE"/>
    <property type="match status" value="1"/>
</dbReference>
<dbReference type="GO" id="GO:0042840">
    <property type="term" value="P:D-glucuronate catabolic process"/>
    <property type="evidence" value="ECO:0007669"/>
    <property type="project" value="TreeGrafter"/>
</dbReference>
<organism evidence="8 9">
    <name type="scientific">Desmospora activa DSM 45169</name>
    <dbReference type="NCBI Taxonomy" id="1121389"/>
    <lineage>
        <taxon>Bacteria</taxon>
        <taxon>Bacillati</taxon>
        <taxon>Bacillota</taxon>
        <taxon>Bacilli</taxon>
        <taxon>Bacillales</taxon>
        <taxon>Thermoactinomycetaceae</taxon>
        <taxon>Desmospora</taxon>
    </lineage>
</organism>
<name>A0A2T4ZCE6_9BACL</name>
<dbReference type="PANTHER" id="PTHR30068:SF4">
    <property type="entry name" value="URONATE ISOMERASE"/>
    <property type="match status" value="1"/>
</dbReference>
<proteinExistence type="inferred from homology"/>
<dbReference type="UniPathway" id="UPA00246"/>
<reference evidence="8 9" key="1">
    <citation type="submission" date="2018-04" db="EMBL/GenBank/DDBJ databases">
        <title>Genomic Encyclopedia of Archaeal and Bacterial Type Strains, Phase II (KMG-II): from individual species to whole genera.</title>
        <authorList>
            <person name="Goeker M."/>
        </authorList>
    </citation>
    <scope>NUCLEOTIDE SEQUENCE [LARGE SCALE GENOMIC DNA]</scope>
    <source>
        <strain evidence="8 9">DSM 45169</strain>
    </source>
</reference>
<comment type="caution">
    <text evidence="8">The sequence shown here is derived from an EMBL/GenBank/DDBJ whole genome shotgun (WGS) entry which is preliminary data.</text>
</comment>
<sequence length="473" mass="55124">MEFLDKNYLLSTETAQELYHRYAKDLPIIDYHCHLDPKEIWEDRSFFNLTDIWLGGDHYKWRVMRANGVPERLITGDADDREKFRAWARTVPYLIGNPLYVWTHLELKRYFGIDQLLNEETADGIWEEANRLLATPEFTARSFLQRFKVEMVGTTDDPTDSLAYHRKLRESEAVETWVLPTYRPDKGLKIRMPGFQEWVRKLEEATGETAQTYDDFLHLLEDRARFFHQEGCRLSDHGLDRLPWAESTMEEVAVIYQKALSGEMVTAEEEEKFQTRTLFFLGQLYASLGWTMQLHLGALRNANTQGFQRLGPDTGYDSMDDLRLARPLATFLNRLEQNGTLPKTILYSLNPKDYPVLASMAGNYQSEEVPGKIQFGSAWWFNDHTEGIRRQMTDLATMGVLRRFVGMLTDSRSFLSYPRHEYFRRILCDLIGGWVERGEAPSDLELLGSMVREISYFNAKGYFAFERVAQVSE</sequence>
<comment type="similarity">
    <text evidence="3 7">Belongs to the metallo-dependent hydrolases superfamily. Uronate isomerase family.</text>
</comment>
<dbReference type="Pfam" id="PF02614">
    <property type="entry name" value="UxaC"/>
    <property type="match status" value="1"/>
</dbReference>
<gene>
    <name evidence="7" type="primary">uxaC</name>
    <name evidence="8" type="ORF">C8J48_2180</name>
</gene>
<dbReference type="Gene3D" id="3.20.20.140">
    <property type="entry name" value="Metal-dependent hydrolases"/>
    <property type="match status" value="1"/>
</dbReference>
<dbReference type="RefSeq" id="WP_107726638.1">
    <property type="nucleotide sequence ID" value="NZ_PZZP01000001.1"/>
</dbReference>
<evidence type="ECO:0000256" key="4">
    <source>
        <dbReference type="ARBA" id="ARBA00012546"/>
    </source>
</evidence>
<dbReference type="SUPFAM" id="SSF51556">
    <property type="entry name" value="Metallo-dependent hydrolases"/>
    <property type="match status" value="1"/>
</dbReference>
<comment type="pathway">
    <text evidence="2 7">Carbohydrate metabolism; pentose and glucuronate interconversion.</text>
</comment>
<dbReference type="GO" id="GO:0019698">
    <property type="term" value="P:D-galacturonate catabolic process"/>
    <property type="evidence" value="ECO:0007669"/>
    <property type="project" value="TreeGrafter"/>
</dbReference>
<evidence type="ECO:0000313" key="8">
    <source>
        <dbReference type="EMBL" id="PTM59556.1"/>
    </source>
</evidence>
<evidence type="ECO:0000256" key="5">
    <source>
        <dbReference type="ARBA" id="ARBA00020555"/>
    </source>
</evidence>
<dbReference type="NCBIfam" id="NF002794">
    <property type="entry name" value="PRK02925.1"/>
    <property type="match status" value="1"/>
</dbReference>
<evidence type="ECO:0000256" key="6">
    <source>
        <dbReference type="ARBA" id="ARBA00023235"/>
    </source>
</evidence>
<dbReference type="InterPro" id="IPR003766">
    <property type="entry name" value="Uronate_isomerase"/>
</dbReference>
<dbReference type="Proteomes" id="UP000241639">
    <property type="component" value="Unassembled WGS sequence"/>
</dbReference>
<dbReference type="InterPro" id="IPR032466">
    <property type="entry name" value="Metal_Hydrolase"/>
</dbReference>
<accession>A0A2T4ZCE6</accession>
<dbReference type="EC" id="5.3.1.12" evidence="4 7"/>
<dbReference type="AlphaFoldDB" id="A0A2T4ZCE6"/>
<evidence type="ECO:0000256" key="3">
    <source>
        <dbReference type="ARBA" id="ARBA00008397"/>
    </source>
</evidence>
<protein>
    <recommendedName>
        <fullName evidence="5 7">Uronate isomerase</fullName>
        <ecNumber evidence="4 7">5.3.1.12</ecNumber>
    </recommendedName>
    <alternativeName>
        <fullName evidence="7">Glucuronate isomerase</fullName>
    </alternativeName>
    <alternativeName>
        <fullName evidence="7">Uronic isomerase</fullName>
    </alternativeName>
</protein>
<dbReference type="EMBL" id="PZZP01000001">
    <property type="protein sequence ID" value="PTM59556.1"/>
    <property type="molecule type" value="Genomic_DNA"/>
</dbReference>
<evidence type="ECO:0000256" key="7">
    <source>
        <dbReference type="HAMAP-Rule" id="MF_00675"/>
    </source>
</evidence>
<dbReference type="HAMAP" id="MF_00675">
    <property type="entry name" value="UxaC"/>
    <property type="match status" value="1"/>
</dbReference>
<dbReference type="Gene3D" id="1.10.2020.10">
    <property type="entry name" value="uronate isomerase, domain 2, chain A"/>
    <property type="match status" value="1"/>
</dbReference>
<dbReference type="GO" id="GO:0008880">
    <property type="term" value="F:glucuronate isomerase activity"/>
    <property type="evidence" value="ECO:0007669"/>
    <property type="project" value="UniProtKB-UniRule"/>
</dbReference>
<comment type="catalytic activity">
    <reaction evidence="1 7">
        <text>D-glucuronate = D-fructuronate</text>
        <dbReference type="Rhea" id="RHEA:13049"/>
        <dbReference type="ChEBI" id="CHEBI:58720"/>
        <dbReference type="ChEBI" id="CHEBI:59863"/>
        <dbReference type="EC" id="5.3.1.12"/>
    </reaction>
</comment>
<keyword evidence="9" id="KW-1185">Reference proteome</keyword>